<sequence>MDLSAVPRMSADDVVTAGLRGLDLGEVVVAPGVADTGLLDAVFAADLAAFDGQSPALASRYREQ</sequence>
<proteinExistence type="predicted"/>
<gene>
    <name evidence="1" type="ORF">J2S41_004190</name>
</gene>
<keyword evidence="2" id="KW-1185">Reference proteome</keyword>
<organism evidence="1 2">
    <name type="scientific">Catenuloplanes atrovinosus</name>
    <dbReference type="NCBI Taxonomy" id="137266"/>
    <lineage>
        <taxon>Bacteria</taxon>
        <taxon>Bacillati</taxon>
        <taxon>Actinomycetota</taxon>
        <taxon>Actinomycetes</taxon>
        <taxon>Micromonosporales</taxon>
        <taxon>Micromonosporaceae</taxon>
        <taxon>Catenuloplanes</taxon>
    </lineage>
</organism>
<dbReference type="AlphaFoldDB" id="A0AAE3YRQ0"/>
<dbReference type="Proteomes" id="UP001183643">
    <property type="component" value="Unassembled WGS sequence"/>
</dbReference>
<comment type="caution">
    <text evidence="1">The sequence shown here is derived from an EMBL/GenBank/DDBJ whole genome shotgun (WGS) entry which is preliminary data.</text>
</comment>
<evidence type="ECO:0000313" key="1">
    <source>
        <dbReference type="EMBL" id="MDR7277412.1"/>
    </source>
</evidence>
<dbReference type="RefSeq" id="WP_310369692.1">
    <property type="nucleotide sequence ID" value="NZ_JAVDYB010000001.1"/>
</dbReference>
<evidence type="ECO:0000313" key="2">
    <source>
        <dbReference type="Proteomes" id="UP001183643"/>
    </source>
</evidence>
<name>A0AAE3YRQ0_9ACTN</name>
<reference evidence="1" key="1">
    <citation type="submission" date="2023-07" db="EMBL/GenBank/DDBJ databases">
        <title>Sequencing the genomes of 1000 actinobacteria strains.</title>
        <authorList>
            <person name="Klenk H.-P."/>
        </authorList>
    </citation>
    <scope>NUCLEOTIDE SEQUENCE</scope>
    <source>
        <strain evidence="1">DSM 44707</strain>
    </source>
</reference>
<protein>
    <submittedName>
        <fullName evidence="1">Uncharacterized protein</fullName>
    </submittedName>
</protein>
<accession>A0AAE3YRQ0</accession>
<dbReference type="EMBL" id="JAVDYB010000001">
    <property type="protein sequence ID" value="MDR7277412.1"/>
    <property type="molecule type" value="Genomic_DNA"/>
</dbReference>